<dbReference type="Pfam" id="PF14529">
    <property type="entry name" value="Exo_endo_phos_2"/>
    <property type="match status" value="1"/>
</dbReference>
<evidence type="ECO:0000313" key="2">
    <source>
        <dbReference type="EMBL" id="VDN16855.1"/>
    </source>
</evidence>
<keyword evidence="3" id="KW-1185">Reference proteome</keyword>
<proteinExistence type="predicted"/>
<feature type="non-terminal residue" evidence="2">
    <location>
        <position position="212"/>
    </location>
</feature>
<dbReference type="PANTHER" id="PTHR33395">
    <property type="entry name" value="TRANSCRIPTASE, PUTATIVE-RELATED-RELATED"/>
    <property type="match status" value="1"/>
</dbReference>
<dbReference type="InterPro" id="IPR036691">
    <property type="entry name" value="Endo/exonu/phosph_ase_sf"/>
</dbReference>
<dbReference type="GO" id="GO:0003824">
    <property type="term" value="F:catalytic activity"/>
    <property type="evidence" value="ECO:0007669"/>
    <property type="project" value="InterPro"/>
</dbReference>
<dbReference type="Gene3D" id="3.60.10.10">
    <property type="entry name" value="Endonuclease/exonuclease/phosphatase"/>
    <property type="match status" value="1"/>
</dbReference>
<dbReference type="AlphaFoldDB" id="A0A3P7LIX8"/>
<protein>
    <recommendedName>
        <fullName evidence="1">Endonuclease/exonuclease/phosphatase domain-containing protein</fullName>
    </recommendedName>
</protein>
<dbReference type="GO" id="GO:0031012">
    <property type="term" value="C:extracellular matrix"/>
    <property type="evidence" value="ECO:0007669"/>
    <property type="project" value="TreeGrafter"/>
</dbReference>
<evidence type="ECO:0000259" key="1">
    <source>
        <dbReference type="Pfam" id="PF14529"/>
    </source>
</evidence>
<dbReference type="SUPFAM" id="SSF56219">
    <property type="entry name" value="DNase I-like"/>
    <property type="match status" value="1"/>
</dbReference>
<evidence type="ECO:0000313" key="3">
    <source>
        <dbReference type="Proteomes" id="UP000281553"/>
    </source>
</evidence>
<dbReference type="OrthoDB" id="6143588at2759"/>
<accession>A0A3P7LIX8</accession>
<sequence length="212" mass="23244">MLPKLDELSHWVNNQRPFFFGITETWLPPDIGDSEVHIPGYNVYRTDRAGSAYGGVALYVRQDLQASLGGEDLVEQLWVSVSSSRESLVMVGVVYRSPSTTSLAWLNTFAEYASSSHVCILGDFNLPSVNWSMAPPVSTSPNCLNNAFLDVVSVNGLMQHILSPTRISAFSSSCLDLILTNQHDEISSVTISNPLATGDHCIVSTYYLLSRP</sequence>
<gene>
    <name evidence="2" type="ORF">DILT_LOCUS12686</name>
</gene>
<dbReference type="InterPro" id="IPR005135">
    <property type="entry name" value="Endo/exonuclease/phosphatase"/>
</dbReference>
<reference evidence="2 3" key="1">
    <citation type="submission" date="2018-11" db="EMBL/GenBank/DDBJ databases">
        <authorList>
            <consortium name="Pathogen Informatics"/>
        </authorList>
    </citation>
    <scope>NUCLEOTIDE SEQUENCE [LARGE SCALE GENOMIC DNA]</scope>
</reference>
<dbReference type="Proteomes" id="UP000281553">
    <property type="component" value="Unassembled WGS sequence"/>
</dbReference>
<dbReference type="PANTHER" id="PTHR33395:SF22">
    <property type="entry name" value="REVERSE TRANSCRIPTASE DOMAIN-CONTAINING PROTEIN"/>
    <property type="match status" value="1"/>
</dbReference>
<dbReference type="GO" id="GO:0007508">
    <property type="term" value="P:larval heart development"/>
    <property type="evidence" value="ECO:0007669"/>
    <property type="project" value="TreeGrafter"/>
</dbReference>
<organism evidence="2 3">
    <name type="scientific">Dibothriocephalus latus</name>
    <name type="common">Fish tapeworm</name>
    <name type="synonym">Diphyllobothrium latum</name>
    <dbReference type="NCBI Taxonomy" id="60516"/>
    <lineage>
        <taxon>Eukaryota</taxon>
        <taxon>Metazoa</taxon>
        <taxon>Spiralia</taxon>
        <taxon>Lophotrochozoa</taxon>
        <taxon>Platyhelminthes</taxon>
        <taxon>Cestoda</taxon>
        <taxon>Eucestoda</taxon>
        <taxon>Diphyllobothriidea</taxon>
        <taxon>Diphyllobothriidae</taxon>
        <taxon>Dibothriocephalus</taxon>
    </lineage>
</organism>
<dbReference type="EMBL" id="UYRU01067350">
    <property type="protein sequence ID" value="VDN16855.1"/>
    <property type="molecule type" value="Genomic_DNA"/>
</dbReference>
<dbReference type="GO" id="GO:0061343">
    <property type="term" value="P:cell adhesion involved in heart morphogenesis"/>
    <property type="evidence" value="ECO:0007669"/>
    <property type="project" value="TreeGrafter"/>
</dbReference>
<feature type="domain" description="Endonuclease/exonuclease/phosphatase" evidence="1">
    <location>
        <begin position="92"/>
        <end position="203"/>
    </location>
</feature>
<name>A0A3P7LIX8_DIBLA</name>